<dbReference type="AlphaFoldDB" id="A0A9Q0L8K8"/>
<accession>A0A9Q0L8K8</accession>
<comment type="caution">
    <text evidence="1">The sequence shown here is derived from an EMBL/GenBank/DDBJ whole genome shotgun (WGS) entry which is preliminary data.</text>
</comment>
<proteinExistence type="predicted"/>
<keyword evidence="2" id="KW-1185">Reference proteome</keyword>
<name>A0A9Q0L8K8_ANAIG</name>
<evidence type="ECO:0000313" key="2">
    <source>
        <dbReference type="Proteomes" id="UP001149090"/>
    </source>
</evidence>
<dbReference type="Proteomes" id="UP001149090">
    <property type="component" value="Unassembled WGS sequence"/>
</dbReference>
<dbReference type="EMBL" id="JAPDFW010000125">
    <property type="protein sequence ID" value="KAJ5067789.1"/>
    <property type="molecule type" value="Genomic_DNA"/>
</dbReference>
<organism evidence="1 2">
    <name type="scientific">Anaeramoeba ignava</name>
    <name type="common">Anaerobic marine amoeba</name>
    <dbReference type="NCBI Taxonomy" id="1746090"/>
    <lineage>
        <taxon>Eukaryota</taxon>
        <taxon>Metamonada</taxon>
        <taxon>Anaeramoebidae</taxon>
        <taxon>Anaeramoeba</taxon>
    </lineage>
</organism>
<protein>
    <submittedName>
        <fullName evidence="1">Uncharacterized protein</fullName>
    </submittedName>
</protein>
<evidence type="ECO:0000313" key="1">
    <source>
        <dbReference type="EMBL" id="KAJ5067789.1"/>
    </source>
</evidence>
<sequence>MLFSSSFSSSDFEVSPNDFLPEIERDEEKIEESKQTKNFELIFQESSDSFEDFSINSSDLEDFENDQLDQTKEFLKRKFSTENCYKKPNDLTKEIVYQIQIHFPEKNWGFLYLSKNGIKIDLAKRVVNFAFDKTYIQVGFKTKHIRITNKQNFLIFSLFQLPVEHFVFYHHKFKQLHKLSNYD</sequence>
<reference evidence="1" key="1">
    <citation type="submission" date="2022-10" db="EMBL/GenBank/DDBJ databases">
        <title>Novel sulphate-reducing endosymbionts in the free-living metamonad Anaeramoeba.</title>
        <authorList>
            <person name="Jerlstrom-Hultqvist J."/>
            <person name="Cepicka I."/>
            <person name="Gallot-Lavallee L."/>
            <person name="Salas-Leiva D."/>
            <person name="Curtis B.A."/>
            <person name="Zahonova K."/>
            <person name="Pipaliya S."/>
            <person name="Dacks J."/>
            <person name="Roger A.J."/>
        </authorList>
    </citation>
    <scope>NUCLEOTIDE SEQUENCE</scope>
    <source>
        <strain evidence="1">BMAN</strain>
    </source>
</reference>
<gene>
    <name evidence="1" type="ORF">M0811_02979</name>
</gene>